<evidence type="ECO:0000313" key="14">
    <source>
        <dbReference type="Proteomes" id="UP001148614"/>
    </source>
</evidence>
<evidence type="ECO:0000256" key="3">
    <source>
        <dbReference type="ARBA" id="ARBA00008698"/>
    </source>
</evidence>
<keyword evidence="7 12" id="KW-0808">Transferase</keyword>
<dbReference type="GO" id="GO:0005789">
    <property type="term" value="C:endoplasmic reticulum membrane"/>
    <property type="evidence" value="ECO:0007669"/>
    <property type="project" value="UniProtKB-SubCell"/>
</dbReference>
<evidence type="ECO:0000256" key="2">
    <source>
        <dbReference type="ARBA" id="ARBA00004687"/>
    </source>
</evidence>
<comment type="pathway">
    <text evidence="2 12">Glycolipid biosynthesis; glycosylphosphatidylinositol-anchor biosynthesis.</text>
</comment>
<feature type="transmembrane region" description="Helical" evidence="12">
    <location>
        <begin position="278"/>
        <end position="300"/>
    </location>
</feature>
<evidence type="ECO:0000256" key="8">
    <source>
        <dbReference type="ARBA" id="ARBA00022692"/>
    </source>
</evidence>
<evidence type="ECO:0000256" key="11">
    <source>
        <dbReference type="ARBA" id="ARBA00023136"/>
    </source>
</evidence>
<comment type="function">
    <text evidence="12">Mannosyltransferase involved in glycosylphosphatidylinositol-anchor biosynthesis.</text>
</comment>
<dbReference type="InterPro" id="IPR007315">
    <property type="entry name" value="PIG-V/Gpi18"/>
</dbReference>
<keyword evidence="6 12" id="KW-0328">Glycosyltransferase</keyword>
<keyword evidence="9 12" id="KW-0256">Endoplasmic reticulum</keyword>
<comment type="subcellular location">
    <subcellularLocation>
        <location evidence="1 12">Endoplasmic reticulum membrane</location>
        <topology evidence="1 12">Multi-pass membrane protein</topology>
    </subcellularLocation>
</comment>
<evidence type="ECO:0000256" key="5">
    <source>
        <dbReference type="ARBA" id="ARBA00022502"/>
    </source>
</evidence>
<evidence type="ECO:0000256" key="7">
    <source>
        <dbReference type="ARBA" id="ARBA00022679"/>
    </source>
</evidence>
<evidence type="ECO:0000256" key="10">
    <source>
        <dbReference type="ARBA" id="ARBA00022989"/>
    </source>
</evidence>
<feature type="transmembrane region" description="Helical" evidence="12">
    <location>
        <begin position="113"/>
        <end position="135"/>
    </location>
</feature>
<feature type="transmembrane region" description="Helical" evidence="12">
    <location>
        <begin position="85"/>
        <end position="107"/>
    </location>
</feature>
<accession>A0A9W8NG74</accession>
<proteinExistence type="inferred from homology"/>
<comment type="similarity">
    <text evidence="3 12">Belongs to the PIGV family.</text>
</comment>
<evidence type="ECO:0000313" key="13">
    <source>
        <dbReference type="EMBL" id="KAJ3573739.1"/>
    </source>
</evidence>
<evidence type="ECO:0000256" key="12">
    <source>
        <dbReference type="RuleBase" id="RU363112"/>
    </source>
</evidence>
<dbReference type="GO" id="GO:0004376">
    <property type="term" value="F:GPI mannosyltransferase activity"/>
    <property type="evidence" value="ECO:0007669"/>
    <property type="project" value="InterPro"/>
</dbReference>
<dbReference type="GO" id="GO:0006506">
    <property type="term" value="P:GPI anchor biosynthetic process"/>
    <property type="evidence" value="ECO:0007669"/>
    <property type="project" value="UniProtKB-KW"/>
</dbReference>
<dbReference type="AlphaFoldDB" id="A0A9W8NG74"/>
<dbReference type="GO" id="GO:0031501">
    <property type="term" value="C:mannosyltransferase complex"/>
    <property type="evidence" value="ECO:0007669"/>
    <property type="project" value="TreeGrafter"/>
</dbReference>
<reference evidence="13" key="1">
    <citation type="submission" date="2022-07" db="EMBL/GenBank/DDBJ databases">
        <title>Genome Sequence of Xylaria arbuscula.</title>
        <authorList>
            <person name="Buettner E."/>
        </authorList>
    </citation>
    <scope>NUCLEOTIDE SEQUENCE</scope>
    <source>
        <strain evidence="13">VT107</strain>
    </source>
</reference>
<evidence type="ECO:0000256" key="4">
    <source>
        <dbReference type="ARBA" id="ARBA00013795"/>
    </source>
</evidence>
<evidence type="ECO:0000256" key="9">
    <source>
        <dbReference type="ARBA" id="ARBA00022824"/>
    </source>
</evidence>
<keyword evidence="10 12" id="KW-1133">Transmembrane helix</keyword>
<gene>
    <name evidence="13" type="ORF">NPX13_g4594</name>
</gene>
<dbReference type="PANTHER" id="PTHR12468:SF2">
    <property type="entry name" value="GPI MANNOSYLTRANSFERASE 2"/>
    <property type="match status" value="1"/>
</dbReference>
<feature type="transmembrane region" description="Helical" evidence="12">
    <location>
        <begin position="12"/>
        <end position="37"/>
    </location>
</feature>
<dbReference type="GO" id="GO:0000009">
    <property type="term" value="F:alpha-1,6-mannosyltransferase activity"/>
    <property type="evidence" value="ECO:0007669"/>
    <property type="project" value="InterPro"/>
</dbReference>
<name>A0A9W8NG74_9PEZI</name>
<dbReference type="Pfam" id="PF04188">
    <property type="entry name" value="Mannosyl_trans2"/>
    <property type="match status" value="2"/>
</dbReference>
<organism evidence="13 14">
    <name type="scientific">Xylaria arbuscula</name>
    <dbReference type="NCBI Taxonomy" id="114810"/>
    <lineage>
        <taxon>Eukaryota</taxon>
        <taxon>Fungi</taxon>
        <taxon>Dikarya</taxon>
        <taxon>Ascomycota</taxon>
        <taxon>Pezizomycotina</taxon>
        <taxon>Sordariomycetes</taxon>
        <taxon>Xylariomycetidae</taxon>
        <taxon>Xylariales</taxon>
        <taxon>Xylariaceae</taxon>
        <taxon>Xylaria</taxon>
    </lineage>
</organism>
<sequence length="355" mass="39392">MPLIDDAHPLRSLSSIFISWKIFLFAIALGSGVGPAYDTSSTLLLSPEQTTHDESIFDLATRLTRWDAIYYIQASRRGYLFEQEWAFASGLPTIVSFLTNVLVNFGIVGRHEILESTIAIFVANASHLLSALVLYKLGLAVWKNSRISLVAAVLHVLSPGGLFLSAPYSESSYALLSFTGYLFFAKATLGEKRTLAHGLGSELRPWCTRRLPSIYTFVQEHYWNVGFLRYWTPGNIPLFLLAGPMLYLLGKSGTAILFNPYLLTQETKSTSTSNSLATFIQSLALAQVILTILAVTNYHIQIITRISSGYPLWYWWLANLLSDKKTAGTGKKFVMFMVMYAGIQGALFASFLPPA</sequence>
<evidence type="ECO:0000256" key="1">
    <source>
        <dbReference type="ARBA" id="ARBA00004477"/>
    </source>
</evidence>
<feature type="transmembrane region" description="Helical" evidence="12">
    <location>
        <begin position="333"/>
        <end position="352"/>
    </location>
</feature>
<evidence type="ECO:0000256" key="6">
    <source>
        <dbReference type="ARBA" id="ARBA00022676"/>
    </source>
</evidence>
<feature type="transmembrane region" description="Helical" evidence="12">
    <location>
        <begin position="238"/>
        <end position="258"/>
    </location>
</feature>
<keyword evidence="5 12" id="KW-0337">GPI-anchor biosynthesis</keyword>
<keyword evidence="11 12" id="KW-0472">Membrane</keyword>
<comment type="caution">
    <text evidence="12">Lacks conserved residue(s) required for the propagation of feature annotation.</text>
</comment>
<dbReference type="VEuPathDB" id="FungiDB:F4678DRAFT_459644"/>
<dbReference type="PANTHER" id="PTHR12468">
    <property type="entry name" value="GPI MANNOSYLTRANSFERASE 2"/>
    <property type="match status" value="1"/>
</dbReference>
<keyword evidence="14" id="KW-1185">Reference proteome</keyword>
<keyword evidence="8 12" id="KW-0812">Transmembrane</keyword>
<dbReference type="EC" id="2.4.1.-" evidence="12"/>
<feature type="transmembrane region" description="Helical" evidence="12">
    <location>
        <begin position="172"/>
        <end position="189"/>
    </location>
</feature>
<dbReference type="EMBL" id="JANPWZ010000661">
    <property type="protein sequence ID" value="KAJ3573739.1"/>
    <property type="molecule type" value="Genomic_DNA"/>
</dbReference>
<dbReference type="Proteomes" id="UP001148614">
    <property type="component" value="Unassembled WGS sequence"/>
</dbReference>
<comment type="caution">
    <text evidence="13">The sequence shown here is derived from an EMBL/GenBank/DDBJ whole genome shotgun (WGS) entry which is preliminary data.</text>
</comment>
<protein>
    <recommendedName>
        <fullName evidence="4 12">GPI mannosyltransferase 2</fullName>
        <ecNumber evidence="12">2.4.1.-</ecNumber>
    </recommendedName>
</protein>